<dbReference type="Gene3D" id="3.20.20.80">
    <property type="entry name" value="Glycosidases"/>
    <property type="match status" value="1"/>
</dbReference>
<proteinExistence type="predicted"/>
<dbReference type="InterPro" id="IPR052177">
    <property type="entry name" value="Divisome_Glycosyl_Hydrolase"/>
</dbReference>
<evidence type="ECO:0000313" key="4">
    <source>
        <dbReference type="Proteomes" id="UP000191901"/>
    </source>
</evidence>
<dbReference type="EMBL" id="CP021983">
    <property type="protein sequence ID" value="ASC70274.1"/>
    <property type="molecule type" value="Genomic_DNA"/>
</dbReference>
<dbReference type="InterPro" id="IPR001119">
    <property type="entry name" value="SLH_dom"/>
</dbReference>
<dbReference type="Pfam" id="PF02638">
    <property type="entry name" value="GHL10"/>
    <property type="match status" value="1"/>
</dbReference>
<feature type="domain" description="SLH" evidence="2">
    <location>
        <begin position="148"/>
        <end position="212"/>
    </location>
</feature>
<dbReference type="SUPFAM" id="SSF51445">
    <property type="entry name" value="(Trans)glycosidases"/>
    <property type="match status" value="1"/>
</dbReference>
<dbReference type="PROSITE" id="PS51272">
    <property type="entry name" value="SLH"/>
    <property type="match status" value="1"/>
</dbReference>
<dbReference type="PANTHER" id="PTHR43405:SF1">
    <property type="entry name" value="GLYCOSYL HYDROLASE DIGH"/>
    <property type="match status" value="1"/>
</dbReference>
<dbReference type="KEGG" id="hhg:XM38_012110"/>
<sequence>MFPFRSGMARLMGLVTLILTTFLVIGLAPDGTSRLSFPASMAGLPTPTSCAPTEQPVVDDATVTSNSAVTWAEFLEQLQRVLAAGPTPDWPPNAFEQALGVTAMTHVAAHYPRRYFEPTRPLLRAEAFMALAASLGIPPVITPNGILTTHFQDAAQIPAVTREGVAAALTQGLLAGQAEAGRLRPTEPITDAEVAILLCQAHALEARPPTQRPALGESIPAPTIPTTETRGVWLTNIDSEVLFSRQQLETALDRLAALNFNTVYPTVWNWGYTLFPSRVAAEVIGQQQRLYAERSTPALEAAQGRRDMLLELITLAHERGLAVIPWFEFGFMAPADYELARRHPEWFTQQGDGNPIAAEGQDLRRWLNPFHPQVQAFMLSLVNELMANYEVDGFQIDDHLGLPVEFGYDPYTVGQYQAEHDGRRPPTDSRDPEWLRWRADRISDFVGQLHRVVKGRRPEAVFSVAPNPYPFAYDHFLQDWPTWQRRGYVDEMIVQVYRQDLDRFVWELNRTPLQRVRSRIPTSIGILSGLKRRPIAMDWIRQQIDAIRDRTFAGMSFFFYETLWTSDTETFDQRYQALQAAFAAPARRPRP</sequence>
<accession>A0A1Z3HIX5</accession>
<evidence type="ECO:0000256" key="1">
    <source>
        <dbReference type="ARBA" id="ARBA00022729"/>
    </source>
</evidence>
<organism evidence="3 4">
    <name type="scientific">Halomicronema hongdechloris C2206</name>
    <dbReference type="NCBI Taxonomy" id="1641165"/>
    <lineage>
        <taxon>Bacteria</taxon>
        <taxon>Bacillati</taxon>
        <taxon>Cyanobacteriota</taxon>
        <taxon>Cyanophyceae</taxon>
        <taxon>Nodosilineales</taxon>
        <taxon>Nodosilineaceae</taxon>
        <taxon>Halomicronema</taxon>
    </lineage>
</organism>
<dbReference type="InterPro" id="IPR003790">
    <property type="entry name" value="GHL10"/>
</dbReference>
<evidence type="ECO:0000259" key="2">
    <source>
        <dbReference type="PROSITE" id="PS51272"/>
    </source>
</evidence>
<dbReference type="OrthoDB" id="580981at2"/>
<name>A0A1Z3HIX5_9CYAN</name>
<dbReference type="Proteomes" id="UP000191901">
    <property type="component" value="Chromosome"/>
</dbReference>
<dbReference type="RefSeq" id="WP_080811639.1">
    <property type="nucleotide sequence ID" value="NZ_CP021983.2"/>
</dbReference>
<protein>
    <recommendedName>
        <fullName evidence="2">SLH domain-containing protein</fullName>
    </recommendedName>
</protein>
<dbReference type="InterPro" id="IPR017853">
    <property type="entry name" value="GH"/>
</dbReference>
<dbReference type="AlphaFoldDB" id="A0A1Z3HIX5"/>
<evidence type="ECO:0000313" key="3">
    <source>
        <dbReference type="EMBL" id="ASC70274.1"/>
    </source>
</evidence>
<keyword evidence="1" id="KW-0732">Signal</keyword>
<gene>
    <name evidence="3" type="ORF">XM38_012110</name>
</gene>
<dbReference type="PANTHER" id="PTHR43405">
    <property type="entry name" value="GLYCOSYL HYDROLASE DIGH"/>
    <property type="match status" value="1"/>
</dbReference>
<keyword evidence="4" id="KW-1185">Reference proteome</keyword>
<reference evidence="3 4" key="1">
    <citation type="journal article" date="2016" name="Biochim. Biophys. Acta">
        <title>Characterization of red-shifted phycobilisomes isolated from the chlorophyll f-containing cyanobacterium Halomicronema hongdechloris.</title>
        <authorList>
            <person name="Li Y."/>
            <person name="Lin Y."/>
            <person name="Garvey C.J."/>
            <person name="Birch D."/>
            <person name="Corkery R.W."/>
            <person name="Loughlin P.C."/>
            <person name="Scheer H."/>
            <person name="Willows R.D."/>
            <person name="Chen M."/>
        </authorList>
    </citation>
    <scope>NUCLEOTIDE SEQUENCE [LARGE SCALE GENOMIC DNA]</scope>
    <source>
        <strain evidence="3 4">C2206</strain>
    </source>
</reference>